<proteinExistence type="predicted"/>
<feature type="transmembrane region" description="Helical" evidence="2">
    <location>
        <begin position="53"/>
        <end position="76"/>
    </location>
</feature>
<evidence type="ECO:0000256" key="1">
    <source>
        <dbReference type="SAM" id="MobiDB-lite"/>
    </source>
</evidence>
<dbReference type="EMBL" id="QYRT01000005">
    <property type="protein sequence ID" value="TIH39931.1"/>
    <property type="molecule type" value="Genomic_DNA"/>
</dbReference>
<keyword evidence="2" id="KW-0472">Membrane</keyword>
<name>A0A4T2C935_9MICO</name>
<gene>
    <name evidence="3" type="ORF">D4765_04010</name>
</gene>
<keyword evidence="4" id="KW-1185">Reference proteome</keyword>
<dbReference type="AlphaFoldDB" id="A0A4T2C935"/>
<feature type="transmembrane region" description="Helical" evidence="2">
    <location>
        <begin position="26"/>
        <end position="47"/>
    </location>
</feature>
<comment type="caution">
    <text evidence="3">The sequence shown here is derived from an EMBL/GenBank/DDBJ whole genome shotgun (WGS) entry which is preliminary data.</text>
</comment>
<evidence type="ECO:0000313" key="4">
    <source>
        <dbReference type="Proteomes" id="UP000306192"/>
    </source>
</evidence>
<keyword evidence="2" id="KW-1133">Transmembrane helix</keyword>
<keyword evidence="2" id="KW-0812">Transmembrane</keyword>
<feature type="region of interest" description="Disordered" evidence="1">
    <location>
        <begin position="101"/>
        <end position="128"/>
    </location>
</feature>
<evidence type="ECO:0000313" key="3">
    <source>
        <dbReference type="EMBL" id="TIH39931.1"/>
    </source>
</evidence>
<accession>A0A4T2C935</accession>
<sequence>MTMSPNLPPARDFSRPRRAPRQKLPLWRWDPFLVAAVLGFSIVAALFQRLDIAVVSPIALTLLLSAAVLAALLEVLPFFVPRLRRDGEGSLALRQETELLPPGHPVAAAGSAPRDSTAHDSTAHDSTLPVVDAQRHQGSIEAALARGGPEFVAVLVPRATAWMGRDYRVAVDLLVGERLYRAGFLPRESDQAIAAQLVPFADRKQYRTVPVGIRTTTKGRVITVDVGPLLAP</sequence>
<protein>
    <submittedName>
        <fullName evidence="3">Uncharacterized protein</fullName>
    </submittedName>
</protein>
<evidence type="ECO:0000256" key="2">
    <source>
        <dbReference type="SAM" id="Phobius"/>
    </source>
</evidence>
<dbReference type="Proteomes" id="UP000306192">
    <property type="component" value="Unassembled WGS sequence"/>
</dbReference>
<reference evidence="3 4" key="1">
    <citation type="journal article" date="2019" name="Microorganisms">
        <title>Systematic Affiliation and Genome Analysis of Subtercola vilae DB165(T) with Particular Emphasis on Cold Adaptation of an Isolate from a High-Altitude Cold Volcano Lake.</title>
        <authorList>
            <person name="Villalobos A.S."/>
            <person name="Wiese J."/>
            <person name="Imhoff J.F."/>
            <person name="Dorador C."/>
            <person name="Keller A."/>
            <person name="Hentschel U."/>
        </authorList>
    </citation>
    <scope>NUCLEOTIDE SEQUENCE [LARGE SCALE GENOMIC DNA]</scope>
    <source>
        <strain evidence="3 4">DB165</strain>
    </source>
</reference>
<organism evidence="3 4">
    <name type="scientific">Subtercola vilae</name>
    <dbReference type="NCBI Taxonomy" id="2056433"/>
    <lineage>
        <taxon>Bacteria</taxon>
        <taxon>Bacillati</taxon>
        <taxon>Actinomycetota</taxon>
        <taxon>Actinomycetes</taxon>
        <taxon>Micrococcales</taxon>
        <taxon>Microbacteriaceae</taxon>
        <taxon>Subtercola</taxon>
    </lineage>
</organism>